<dbReference type="PANTHER" id="PTHR46698:SF4">
    <property type="entry name" value="CROSSVEINLESS 2"/>
    <property type="match status" value="1"/>
</dbReference>
<dbReference type="AlphaFoldDB" id="A0A8J6DRU8"/>
<evidence type="ECO:0000256" key="3">
    <source>
        <dbReference type="ARBA" id="ARBA00022729"/>
    </source>
</evidence>
<reference evidence="4" key="1">
    <citation type="journal article" date="2021" name="Evol. Appl.">
        <title>The genome of the Pyrenean desman and the effects of bottlenecks and inbreeding on the genomic landscape of an endangered species.</title>
        <authorList>
            <person name="Escoda L."/>
            <person name="Castresana J."/>
        </authorList>
    </citation>
    <scope>NUCLEOTIDE SEQUENCE</scope>
    <source>
        <strain evidence="4">IBE-C5619</strain>
    </source>
</reference>
<accession>A0A8J6DRU8</accession>
<evidence type="ECO:0000313" key="4">
    <source>
        <dbReference type="EMBL" id="KAG8517520.1"/>
    </source>
</evidence>
<dbReference type="Gene3D" id="2.10.70.10">
    <property type="entry name" value="Complement Module, domain 1"/>
    <property type="match status" value="1"/>
</dbReference>
<dbReference type="SUPFAM" id="SSF57603">
    <property type="entry name" value="FnI-like domain"/>
    <property type="match status" value="1"/>
</dbReference>
<evidence type="ECO:0000256" key="1">
    <source>
        <dbReference type="ARBA" id="ARBA00004613"/>
    </source>
</evidence>
<evidence type="ECO:0000313" key="5">
    <source>
        <dbReference type="Proteomes" id="UP000700334"/>
    </source>
</evidence>
<dbReference type="GO" id="GO:0005576">
    <property type="term" value="C:extracellular region"/>
    <property type="evidence" value="ECO:0007669"/>
    <property type="project" value="UniProtKB-SubCell"/>
</dbReference>
<keyword evidence="3" id="KW-0732">Signal</keyword>
<organism evidence="4 5">
    <name type="scientific">Galemys pyrenaicus</name>
    <name type="common">Iberian desman</name>
    <name type="synonym">Pyrenean desman</name>
    <dbReference type="NCBI Taxonomy" id="202257"/>
    <lineage>
        <taxon>Eukaryota</taxon>
        <taxon>Metazoa</taxon>
        <taxon>Chordata</taxon>
        <taxon>Craniata</taxon>
        <taxon>Vertebrata</taxon>
        <taxon>Euteleostomi</taxon>
        <taxon>Mammalia</taxon>
        <taxon>Eutheria</taxon>
        <taxon>Laurasiatheria</taxon>
        <taxon>Eulipotyphla</taxon>
        <taxon>Talpidae</taxon>
        <taxon>Galemys</taxon>
    </lineage>
</organism>
<comment type="subcellular location">
    <subcellularLocation>
        <location evidence="1">Secreted</location>
    </subcellularLocation>
</comment>
<protein>
    <submittedName>
        <fullName evidence="4">BMP-binding endothelial regulator protein</fullName>
    </submittedName>
</protein>
<feature type="non-terminal residue" evidence="4">
    <location>
        <position position="1"/>
    </location>
</feature>
<dbReference type="Proteomes" id="UP000700334">
    <property type="component" value="Unassembled WGS sequence"/>
</dbReference>
<dbReference type="InterPro" id="IPR052424">
    <property type="entry name" value="Kielin_Chordin-BMP_Reg"/>
</dbReference>
<dbReference type="OrthoDB" id="6019304at2759"/>
<keyword evidence="2" id="KW-0964">Secreted</keyword>
<dbReference type="PANTHER" id="PTHR46698">
    <property type="entry name" value="CROSSVEINLESS 2"/>
    <property type="match status" value="1"/>
</dbReference>
<gene>
    <name evidence="4" type="ORF">J0S82_011671</name>
</gene>
<comment type="caution">
    <text evidence="4">The sequence shown here is derived from an EMBL/GenBank/DDBJ whole genome shotgun (WGS) entry which is preliminary data.</text>
</comment>
<proteinExistence type="predicted"/>
<keyword evidence="5" id="KW-1185">Reference proteome</keyword>
<sequence length="145" mass="15920">MSACVSCLGCTYEGTTYNSSFKWQSATEPCVLRQCQKQSPPQGRSGLTWLWRFVFQEGVVTESEVRCVVHCKNPSKHLESCCPTCPGCVFEGVQYREGEEFQPEGNRCTKCSCVVSTAGDLQGLIAVGTHQMHPDSLSVSPPFPC</sequence>
<evidence type="ECO:0000256" key="2">
    <source>
        <dbReference type="ARBA" id="ARBA00022525"/>
    </source>
</evidence>
<name>A0A8J6DRU8_GALPY</name>
<dbReference type="EMBL" id="JAGFMF010011657">
    <property type="protein sequence ID" value="KAG8517520.1"/>
    <property type="molecule type" value="Genomic_DNA"/>
</dbReference>